<accession>A0A8J5M8F7</accession>
<dbReference type="Proteomes" id="UP000709295">
    <property type="component" value="Unassembled WGS sequence"/>
</dbReference>
<proteinExistence type="predicted"/>
<keyword evidence="2" id="KW-1185">Reference proteome</keyword>
<organism evidence="1 2">
    <name type="scientific">Phytophthora aleatoria</name>
    <dbReference type="NCBI Taxonomy" id="2496075"/>
    <lineage>
        <taxon>Eukaryota</taxon>
        <taxon>Sar</taxon>
        <taxon>Stramenopiles</taxon>
        <taxon>Oomycota</taxon>
        <taxon>Peronosporomycetes</taxon>
        <taxon>Peronosporales</taxon>
        <taxon>Peronosporaceae</taxon>
        <taxon>Phytophthora</taxon>
    </lineage>
</organism>
<evidence type="ECO:0000313" key="1">
    <source>
        <dbReference type="EMBL" id="KAG6965871.1"/>
    </source>
</evidence>
<protein>
    <submittedName>
        <fullName evidence="1">Uncharacterized protein</fullName>
    </submittedName>
</protein>
<dbReference type="EMBL" id="JAENGY010000322">
    <property type="protein sequence ID" value="KAG6965871.1"/>
    <property type="molecule type" value="Genomic_DNA"/>
</dbReference>
<gene>
    <name evidence="1" type="ORF">JG688_00007015</name>
</gene>
<sequence length="144" mass="16603">MSFPASKYSRYKRVTAFFLDWLLRARGRGRFAGKRLDLNAISAVVEDIAQDPTTLTPKLLQGPGSVTGTTEIRRFENYYQVLQEDEDYFPDEETFIKDKGASKKSKAERKRLFDGAFAQDLQMEVVCFFMELEELVEGVFSIYD</sequence>
<reference evidence="1" key="1">
    <citation type="submission" date="2021-01" db="EMBL/GenBank/DDBJ databases">
        <title>Phytophthora aleatoria, a newly-described species from Pinus radiata is distinct from Phytophthora cactorum isolates based on comparative genomics.</title>
        <authorList>
            <person name="Mcdougal R."/>
            <person name="Panda P."/>
            <person name="Williams N."/>
            <person name="Studholme D.J."/>
        </authorList>
    </citation>
    <scope>NUCLEOTIDE SEQUENCE</scope>
    <source>
        <strain evidence="1">NZFS 4037</strain>
    </source>
</reference>
<comment type="caution">
    <text evidence="1">The sequence shown here is derived from an EMBL/GenBank/DDBJ whole genome shotgun (WGS) entry which is preliminary data.</text>
</comment>
<dbReference type="AlphaFoldDB" id="A0A8J5M8F7"/>
<name>A0A8J5M8F7_9STRA</name>
<evidence type="ECO:0000313" key="2">
    <source>
        <dbReference type="Proteomes" id="UP000709295"/>
    </source>
</evidence>